<feature type="region of interest" description="Disordered" evidence="5">
    <location>
        <begin position="207"/>
        <end position="226"/>
    </location>
</feature>
<evidence type="ECO:0000256" key="5">
    <source>
        <dbReference type="SAM" id="MobiDB-lite"/>
    </source>
</evidence>
<dbReference type="SUPFAM" id="SSF58038">
    <property type="entry name" value="SNARE fusion complex"/>
    <property type="match status" value="1"/>
</dbReference>
<accession>A0A9P8L6E8</accession>
<dbReference type="GO" id="GO:0097576">
    <property type="term" value="P:vacuole fusion"/>
    <property type="evidence" value="ECO:0007669"/>
    <property type="project" value="UniProtKB-ARBA"/>
</dbReference>
<sequence length="392" mass="42482">MAPLVEISIPTSTTSLADSKPFTLYNITLRLPLRSFTVQKRYSDFVSLNETLITLTSSPPPFPLPGKSWFTRTTSSPVLTEQRRQGLESYLRAINSSPDSRWRTTPAWRAFLNLPSSTATANASSLHGTLVSPAGGGAPITDPTVWLDCHRDLKSYLHDARLHLAQRDQAITAHGQHESSAAAKRCLVKAGGMILALELGLRAITEPEEWGDDGGNSSTASIEKLGDGEIRRRRELLATARKEKDGLEALANSMALKNNSLNNGSSPSGGPAATVQERSSLFPSQNNSQSTLSSGGGFTGRGGRVLGAPLPETDKTRELDNEGVLQLQRQVMRDQDRDVEELRKGVARLRELGVAVNEELVLQNELLGLVDEDTDRLAGKLNVAKKRVGKIS</sequence>
<name>A0A9P8L6E8_9PEZI</name>
<dbReference type="SMART" id="SM00312">
    <property type="entry name" value="PX"/>
    <property type="match status" value="1"/>
</dbReference>
<proteinExistence type="predicted"/>
<dbReference type="SMART" id="SM00397">
    <property type="entry name" value="t_SNARE"/>
    <property type="match status" value="1"/>
</dbReference>
<dbReference type="Pfam" id="PF00787">
    <property type="entry name" value="PX"/>
    <property type="match status" value="1"/>
</dbReference>
<feature type="compositionally biased region" description="Gly residues" evidence="5">
    <location>
        <begin position="294"/>
        <end position="305"/>
    </location>
</feature>
<evidence type="ECO:0000259" key="7">
    <source>
        <dbReference type="PROSITE" id="PS50195"/>
    </source>
</evidence>
<dbReference type="SUPFAM" id="SSF64268">
    <property type="entry name" value="PX domain"/>
    <property type="match status" value="1"/>
</dbReference>
<keyword evidence="9" id="KW-1185">Reference proteome</keyword>
<dbReference type="InterPro" id="IPR000727">
    <property type="entry name" value="T_SNARE_dom"/>
</dbReference>
<feature type="domain" description="T-SNARE coiled-coil homology" evidence="6">
    <location>
        <begin position="329"/>
        <end position="391"/>
    </location>
</feature>
<keyword evidence="3" id="KW-0175">Coiled coil</keyword>
<dbReference type="Proteomes" id="UP000750711">
    <property type="component" value="Unassembled WGS sequence"/>
</dbReference>
<evidence type="ECO:0000256" key="1">
    <source>
        <dbReference type="ARBA" id="ARBA00004116"/>
    </source>
</evidence>
<feature type="compositionally biased region" description="Polar residues" evidence="5">
    <location>
        <begin position="276"/>
        <end position="290"/>
    </location>
</feature>
<dbReference type="GO" id="GO:0007034">
    <property type="term" value="P:vacuolar transport"/>
    <property type="evidence" value="ECO:0007669"/>
    <property type="project" value="UniProtKB-ARBA"/>
</dbReference>
<comment type="subcellular location">
    <subcellularLocation>
        <location evidence="1">Vacuole</location>
    </subcellularLocation>
</comment>
<comment type="function">
    <text evidence="4">Essential for proper morphogenesis of the vacuole. May exist as structural reinforcement on the surface of the vacuolar membrane and be required for maintenance against rupture by osmotic pressure.</text>
</comment>
<keyword evidence="2" id="KW-0926">Vacuole</keyword>
<dbReference type="Gene3D" id="1.20.5.110">
    <property type="match status" value="1"/>
</dbReference>
<gene>
    <name evidence="8" type="ORF">GP486_008306</name>
</gene>
<dbReference type="FunFam" id="1.20.5.110:FF:000058">
    <property type="entry name" value="VAM7p Vacuolar SNARE protein"/>
    <property type="match status" value="1"/>
</dbReference>
<dbReference type="PROSITE" id="PS50195">
    <property type="entry name" value="PX"/>
    <property type="match status" value="1"/>
</dbReference>
<comment type="caution">
    <text evidence="8">The sequence shown here is derived from an EMBL/GenBank/DDBJ whole genome shotgun (WGS) entry which is preliminary data.</text>
</comment>
<evidence type="ECO:0000313" key="8">
    <source>
        <dbReference type="EMBL" id="KAH0547953.1"/>
    </source>
</evidence>
<dbReference type="GO" id="GO:0035091">
    <property type="term" value="F:phosphatidylinositol binding"/>
    <property type="evidence" value="ECO:0007669"/>
    <property type="project" value="InterPro"/>
</dbReference>
<dbReference type="InterPro" id="IPR001683">
    <property type="entry name" value="PX_dom"/>
</dbReference>
<evidence type="ECO:0000259" key="6">
    <source>
        <dbReference type="PROSITE" id="PS50192"/>
    </source>
</evidence>
<dbReference type="EMBL" id="JAGHQM010003039">
    <property type="protein sequence ID" value="KAH0547953.1"/>
    <property type="molecule type" value="Genomic_DNA"/>
</dbReference>
<feature type="domain" description="PX" evidence="7">
    <location>
        <begin position="3"/>
        <end position="118"/>
    </location>
</feature>
<dbReference type="InterPro" id="IPR036871">
    <property type="entry name" value="PX_dom_sf"/>
</dbReference>
<evidence type="ECO:0000313" key="9">
    <source>
        <dbReference type="Proteomes" id="UP000750711"/>
    </source>
</evidence>
<evidence type="ECO:0000256" key="3">
    <source>
        <dbReference type="ARBA" id="ARBA00023054"/>
    </source>
</evidence>
<dbReference type="PROSITE" id="PS50192">
    <property type="entry name" value="T_SNARE"/>
    <property type="match status" value="1"/>
</dbReference>
<evidence type="ECO:0000256" key="2">
    <source>
        <dbReference type="ARBA" id="ARBA00022554"/>
    </source>
</evidence>
<dbReference type="AlphaFoldDB" id="A0A9P8L6E8"/>
<evidence type="ECO:0000256" key="4">
    <source>
        <dbReference type="ARBA" id="ARBA00054927"/>
    </source>
</evidence>
<feature type="compositionally biased region" description="Low complexity" evidence="5">
    <location>
        <begin position="258"/>
        <end position="271"/>
    </location>
</feature>
<feature type="region of interest" description="Disordered" evidence="5">
    <location>
        <begin position="258"/>
        <end position="315"/>
    </location>
</feature>
<dbReference type="CDD" id="cd15858">
    <property type="entry name" value="SNARE_VAM7"/>
    <property type="match status" value="1"/>
</dbReference>
<dbReference type="Gene3D" id="3.30.1520.10">
    <property type="entry name" value="Phox-like domain"/>
    <property type="match status" value="1"/>
</dbReference>
<protein>
    <submittedName>
        <fullName evidence="8">Uncharacterized protein</fullName>
    </submittedName>
</protein>
<dbReference type="CDD" id="cd06897">
    <property type="entry name" value="PX_SNARE"/>
    <property type="match status" value="1"/>
</dbReference>
<organism evidence="8 9">
    <name type="scientific">Trichoglossum hirsutum</name>
    <dbReference type="NCBI Taxonomy" id="265104"/>
    <lineage>
        <taxon>Eukaryota</taxon>
        <taxon>Fungi</taxon>
        <taxon>Dikarya</taxon>
        <taxon>Ascomycota</taxon>
        <taxon>Pezizomycotina</taxon>
        <taxon>Geoglossomycetes</taxon>
        <taxon>Geoglossales</taxon>
        <taxon>Geoglossaceae</taxon>
        <taxon>Trichoglossum</taxon>
    </lineage>
</organism>
<reference evidence="8" key="1">
    <citation type="submission" date="2021-03" db="EMBL/GenBank/DDBJ databases">
        <title>Comparative genomics and phylogenomic investigation of the class Geoglossomycetes provide insights into ecological specialization and systematics.</title>
        <authorList>
            <person name="Melie T."/>
            <person name="Pirro S."/>
            <person name="Miller A.N."/>
            <person name="Quandt A."/>
        </authorList>
    </citation>
    <scope>NUCLEOTIDE SEQUENCE</scope>
    <source>
        <strain evidence="8">CAQ_001_2017</strain>
    </source>
</reference>
<dbReference type="GO" id="GO:0016192">
    <property type="term" value="P:vesicle-mediated transport"/>
    <property type="evidence" value="ECO:0007669"/>
    <property type="project" value="UniProtKB-ARBA"/>
</dbReference>
<dbReference type="GO" id="GO:0000329">
    <property type="term" value="C:fungal-type vacuole membrane"/>
    <property type="evidence" value="ECO:0007669"/>
    <property type="project" value="UniProtKB-ARBA"/>
</dbReference>